<accession>A0ABT9VXF6</accession>
<evidence type="ECO:0000313" key="4">
    <source>
        <dbReference type="EMBL" id="MDQ0165683.1"/>
    </source>
</evidence>
<keyword evidence="1 2" id="KW-0238">DNA-binding</keyword>
<dbReference type="HAMAP" id="MF_01875">
    <property type="entry name" value="Prokaryotic_Ku"/>
    <property type="match status" value="1"/>
</dbReference>
<protein>
    <recommendedName>
        <fullName evidence="2">Non-homologous end joining protein Ku</fullName>
    </recommendedName>
</protein>
<comment type="similarity">
    <text evidence="2">Belongs to the prokaryotic Ku family.</text>
</comment>
<keyword evidence="2" id="KW-0234">DNA repair</keyword>
<dbReference type="Proteomes" id="UP001235840">
    <property type="component" value="Unassembled WGS sequence"/>
</dbReference>
<sequence>MHTMFKGSISFGLVHIPIKLFTATEEKDIKMRYLHNECHNPIKYEKTCAVCEKEVKQENIVKGYEYEQGKFVILDKDELDELAANKTRNIEIIDFINLDEIDPIYFNRSYFVGPNENGEKAYSLLQQAMKDSGKIALAKFTLRSKQHLAVIRVYDRGLVLETIYYPDEVRNVEHVPGLPEAIDLNEKELNMAIQLIEQLTAEFEPEKYTDEYRKSLHELIESKITGQEIKIAKEVPQTDIINLMDALQASINETKPQKKKRTTRKKDETG</sequence>
<organism evidence="4 5">
    <name type="scientific">Caldalkalibacillus horti</name>
    <dbReference type="NCBI Taxonomy" id="77523"/>
    <lineage>
        <taxon>Bacteria</taxon>
        <taxon>Bacillati</taxon>
        <taxon>Bacillota</taxon>
        <taxon>Bacilli</taxon>
        <taxon>Bacillales</taxon>
        <taxon>Bacillaceae</taxon>
        <taxon>Caldalkalibacillus</taxon>
    </lineage>
</organism>
<dbReference type="CDD" id="cd00789">
    <property type="entry name" value="KU_like"/>
    <property type="match status" value="1"/>
</dbReference>
<dbReference type="PIRSF" id="PIRSF006493">
    <property type="entry name" value="Prok_Ku"/>
    <property type="match status" value="1"/>
</dbReference>
<dbReference type="InterPro" id="IPR009187">
    <property type="entry name" value="Prok_Ku"/>
</dbReference>
<dbReference type="Gene3D" id="2.40.290.10">
    <property type="match status" value="1"/>
</dbReference>
<evidence type="ECO:0000256" key="1">
    <source>
        <dbReference type="ARBA" id="ARBA00023125"/>
    </source>
</evidence>
<dbReference type="PANTHER" id="PTHR41251:SF1">
    <property type="entry name" value="NON-HOMOLOGOUS END JOINING PROTEIN KU"/>
    <property type="match status" value="1"/>
</dbReference>
<dbReference type="InterPro" id="IPR006164">
    <property type="entry name" value="DNA_bd_Ku70/Ku80"/>
</dbReference>
<feature type="domain" description="Ku" evidence="3">
    <location>
        <begin position="52"/>
        <end position="180"/>
    </location>
</feature>
<evidence type="ECO:0000313" key="5">
    <source>
        <dbReference type="Proteomes" id="UP001235840"/>
    </source>
</evidence>
<dbReference type="NCBIfam" id="TIGR02772">
    <property type="entry name" value="Ku_bact"/>
    <property type="match status" value="1"/>
</dbReference>
<dbReference type="PANTHER" id="PTHR41251">
    <property type="entry name" value="NON-HOMOLOGOUS END JOINING PROTEIN KU"/>
    <property type="match status" value="1"/>
</dbReference>
<dbReference type="InterPro" id="IPR016194">
    <property type="entry name" value="SPOC-like_C_dom_sf"/>
</dbReference>
<keyword evidence="5" id="KW-1185">Reference proteome</keyword>
<reference evidence="4 5" key="1">
    <citation type="submission" date="2023-07" db="EMBL/GenBank/DDBJ databases">
        <title>Genomic Encyclopedia of Type Strains, Phase IV (KMG-IV): sequencing the most valuable type-strain genomes for metagenomic binning, comparative biology and taxonomic classification.</title>
        <authorList>
            <person name="Goeker M."/>
        </authorList>
    </citation>
    <scope>NUCLEOTIDE SEQUENCE [LARGE SCALE GENOMIC DNA]</scope>
    <source>
        <strain evidence="4 5">DSM 12751</strain>
    </source>
</reference>
<evidence type="ECO:0000259" key="3">
    <source>
        <dbReference type="SMART" id="SM00559"/>
    </source>
</evidence>
<dbReference type="Pfam" id="PF02735">
    <property type="entry name" value="Ku"/>
    <property type="match status" value="1"/>
</dbReference>
<evidence type="ECO:0000256" key="2">
    <source>
        <dbReference type="HAMAP-Rule" id="MF_01875"/>
    </source>
</evidence>
<keyword evidence="2" id="KW-0227">DNA damage</keyword>
<proteinExistence type="inferred from homology"/>
<keyword evidence="2" id="KW-0233">DNA recombination</keyword>
<dbReference type="EMBL" id="JAUSTY010000005">
    <property type="protein sequence ID" value="MDQ0165683.1"/>
    <property type="molecule type" value="Genomic_DNA"/>
</dbReference>
<dbReference type="SUPFAM" id="SSF100939">
    <property type="entry name" value="SPOC domain-like"/>
    <property type="match status" value="1"/>
</dbReference>
<name>A0ABT9VXF6_9BACI</name>
<dbReference type="SMART" id="SM00559">
    <property type="entry name" value="Ku78"/>
    <property type="match status" value="1"/>
</dbReference>
<comment type="function">
    <text evidence="2">With LigD forms a non-homologous end joining (NHEJ) DNA repair enzyme, which repairs dsDNA breaks with reduced fidelity. Binds linear dsDNA with 5'- and 3'- overhangs but not closed circular dsDNA nor ssDNA. Recruits and stimulates the ligase activity of LigD.</text>
</comment>
<comment type="caution">
    <text evidence="4">The sequence shown here is derived from an EMBL/GenBank/DDBJ whole genome shotgun (WGS) entry which is preliminary data.</text>
</comment>
<comment type="subunit">
    <text evidence="2">Homodimer. Interacts with LigD.</text>
</comment>
<dbReference type="RefSeq" id="WP_307393056.1">
    <property type="nucleotide sequence ID" value="NZ_BAAADK010000011.1"/>
</dbReference>
<gene>
    <name evidence="2" type="primary">ku</name>
    <name evidence="4" type="ORF">J2S11_001584</name>
</gene>